<dbReference type="InterPro" id="IPR049940">
    <property type="entry name" value="GluQ/Sye"/>
</dbReference>
<evidence type="ECO:0000259" key="13">
    <source>
        <dbReference type="Pfam" id="PF19269"/>
    </source>
</evidence>
<keyword evidence="6 10" id="KW-0547">Nucleotide-binding</keyword>
<keyword evidence="15" id="KW-1185">Reference proteome</keyword>
<feature type="short sequence motif" description="'HIGH' region" evidence="10">
    <location>
        <begin position="18"/>
        <end position="28"/>
    </location>
</feature>
<dbReference type="InterPro" id="IPR000924">
    <property type="entry name" value="Glu/Gln-tRNA-synth"/>
</dbReference>
<dbReference type="Gene3D" id="1.10.10.350">
    <property type="match status" value="1"/>
</dbReference>
<reference evidence="14 15" key="1">
    <citation type="journal article" date="2014" name="Genome Announc.">
        <title>Complete Genome Sequence of Hyphomicrobium nitrativorans Strain NL23, a Denitrifying Bacterium Isolated from Biofilm of a Methanol-Fed Denitrification System Treating Seawater at the Montreal Biodome.</title>
        <authorList>
            <person name="Martineau C."/>
            <person name="Villeneuve C."/>
            <person name="Mauffrey F."/>
            <person name="Villemur R."/>
        </authorList>
    </citation>
    <scope>NUCLEOTIDE SEQUENCE [LARGE SCALE GENOMIC DNA]</scope>
    <source>
        <strain evidence="14">NL23</strain>
    </source>
</reference>
<evidence type="ECO:0000256" key="5">
    <source>
        <dbReference type="ARBA" id="ARBA00022598"/>
    </source>
</evidence>
<keyword evidence="7 10" id="KW-0067">ATP-binding</keyword>
<dbReference type="GO" id="GO:0000049">
    <property type="term" value="F:tRNA binding"/>
    <property type="evidence" value="ECO:0007669"/>
    <property type="project" value="InterPro"/>
</dbReference>
<dbReference type="SUPFAM" id="SSF52374">
    <property type="entry name" value="Nucleotidylyl transferase"/>
    <property type="match status" value="1"/>
</dbReference>
<comment type="catalytic activity">
    <reaction evidence="10">
        <text>tRNA(Glu) + L-glutamate + ATP = L-glutamyl-tRNA(Glu) + AMP + diphosphate</text>
        <dbReference type="Rhea" id="RHEA:23540"/>
        <dbReference type="Rhea" id="RHEA-COMP:9663"/>
        <dbReference type="Rhea" id="RHEA-COMP:9680"/>
        <dbReference type="ChEBI" id="CHEBI:29985"/>
        <dbReference type="ChEBI" id="CHEBI:30616"/>
        <dbReference type="ChEBI" id="CHEBI:33019"/>
        <dbReference type="ChEBI" id="CHEBI:78442"/>
        <dbReference type="ChEBI" id="CHEBI:78520"/>
        <dbReference type="ChEBI" id="CHEBI:456215"/>
        <dbReference type="EC" id="6.1.1.17"/>
    </reaction>
</comment>
<feature type="domain" description="Glutamyl/glutaminyl-tRNA synthetase class Ib catalytic" evidence="12">
    <location>
        <begin position="13"/>
        <end position="314"/>
    </location>
</feature>
<dbReference type="InterPro" id="IPR020058">
    <property type="entry name" value="Glu/Gln-tRNA-synth_Ib_cat-dom"/>
</dbReference>
<evidence type="ECO:0000256" key="7">
    <source>
        <dbReference type="ARBA" id="ARBA00022840"/>
    </source>
</evidence>
<dbReference type="GO" id="GO:0005829">
    <property type="term" value="C:cytosol"/>
    <property type="evidence" value="ECO:0007669"/>
    <property type="project" value="TreeGrafter"/>
</dbReference>
<dbReference type="RefSeq" id="WP_023787591.1">
    <property type="nucleotide sequence ID" value="NC_022997.1"/>
</dbReference>
<dbReference type="STRING" id="1029756.W911_11215"/>
<dbReference type="GO" id="GO:0005524">
    <property type="term" value="F:ATP binding"/>
    <property type="evidence" value="ECO:0007669"/>
    <property type="project" value="UniProtKB-UniRule"/>
</dbReference>
<dbReference type="HAMAP" id="MF_00022">
    <property type="entry name" value="Glu_tRNA_synth_type1"/>
    <property type="match status" value="1"/>
</dbReference>
<dbReference type="PANTHER" id="PTHR43311">
    <property type="entry name" value="GLUTAMATE--TRNA LIGASE"/>
    <property type="match status" value="1"/>
</dbReference>
<organism evidence="14 15">
    <name type="scientific">Hyphomicrobium nitrativorans NL23</name>
    <dbReference type="NCBI Taxonomy" id="1029756"/>
    <lineage>
        <taxon>Bacteria</taxon>
        <taxon>Pseudomonadati</taxon>
        <taxon>Pseudomonadota</taxon>
        <taxon>Alphaproteobacteria</taxon>
        <taxon>Hyphomicrobiales</taxon>
        <taxon>Hyphomicrobiaceae</taxon>
        <taxon>Hyphomicrobium</taxon>
    </lineage>
</organism>
<dbReference type="EC" id="6.1.1.17" evidence="10"/>
<dbReference type="Proteomes" id="UP000018542">
    <property type="component" value="Chromosome"/>
</dbReference>
<evidence type="ECO:0000256" key="3">
    <source>
        <dbReference type="ARBA" id="ARBA00011245"/>
    </source>
</evidence>
<keyword evidence="9 10" id="KW-0030">Aminoacyl-tRNA synthetase</keyword>
<dbReference type="Pfam" id="PF19269">
    <property type="entry name" value="Anticodon_2"/>
    <property type="match status" value="1"/>
</dbReference>
<dbReference type="Pfam" id="PF00749">
    <property type="entry name" value="tRNA-synt_1c"/>
    <property type="match status" value="1"/>
</dbReference>
<comment type="similarity">
    <text evidence="2 10">Belongs to the class-I aminoacyl-tRNA synthetase family. Glutamate--tRNA ligase type 1 subfamily.</text>
</comment>
<dbReference type="InterPro" id="IPR033910">
    <property type="entry name" value="GluRS_core"/>
</dbReference>
<dbReference type="CDD" id="cd00808">
    <property type="entry name" value="GluRS_core"/>
    <property type="match status" value="1"/>
</dbReference>
<evidence type="ECO:0000313" key="15">
    <source>
        <dbReference type="Proteomes" id="UP000018542"/>
    </source>
</evidence>
<dbReference type="PATRIC" id="fig|1029756.8.peg.2332"/>
<dbReference type="InterPro" id="IPR014729">
    <property type="entry name" value="Rossmann-like_a/b/a_fold"/>
</dbReference>
<dbReference type="NCBIfam" id="TIGR00464">
    <property type="entry name" value="gltX_bact"/>
    <property type="match status" value="1"/>
</dbReference>
<comment type="subcellular location">
    <subcellularLocation>
        <location evidence="1 10">Cytoplasm</location>
    </subcellularLocation>
</comment>
<dbReference type="EMBL" id="CP006912">
    <property type="protein sequence ID" value="AHB50212.1"/>
    <property type="molecule type" value="Genomic_DNA"/>
</dbReference>
<comment type="subunit">
    <text evidence="3 10">Monomer.</text>
</comment>
<dbReference type="GO" id="GO:0008270">
    <property type="term" value="F:zinc ion binding"/>
    <property type="evidence" value="ECO:0007669"/>
    <property type="project" value="InterPro"/>
</dbReference>
<evidence type="ECO:0000256" key="6">
    <source>
        <dbReference type="ARBA" id="ARBA00022741"/>
    </source>
</evidence>
<evidence type="ECO:0000256" key="9">
    <source>
        <dbReference type="ARBA" id="ARBA00023146"/>
    </source>
</evidence>
<comment type="function">
    <text evidence="10">Catalyzes the attachment of glutamate to tRNA(Glu) in a two-step reaction: glutamate is first activated by ATP to form Glu-AMP and then transferred to the acceptor end of tRNA(Glu).</text>
</comment>
<dbReference type="AlphaFoldDB" id="V5SI85"/>
<dbReference type="PANTHER" id="PTHR43311:SF2">
    <property type="entry name" value="GLUTAMATE--TRNA LIGASE, MITOCHONDRIAL-RELATED"/>
    <property type="match status" value="1"/>
</dbReference>
<feature type="short sequence motif" description="'KMSKS' region" evidence="10">
    <location>
        <begin position="247"/>
        <end position="251"/>
    </location>
</feature>
<evidence type="ECO:0000256" key="8">
    <source>
        <dbReference type="ARBA" id="ARBA00022917"/>
    </source>
</evidence>
<accession>V5SI85</accession>
<dbReference type="Gene3D" id="3.40.50.620">
    <property type="entry name" value="HUPs"/>
    <property type="match status" value="1"/>
</dbReference>
<feature type="domain" description="Aminoacyl-tRNA synthetase class I anticodon-binding" evidence="13">
    <location>
        <begin position="384"/>
        <end position="511"/>
    </location>
</feature>
<gene>
    <name evidence="10" type="primary">gltX</name>
    <name evidence="14" type="ORF">W911_11215</name>
</gene>
<keyword evidence="5 10" id="KW-0436">Ligase</keyword>
<proteinExistence type="inferred from homology"/>
<dbReference type="FunFam" id="3.40.50.620:FF:000007">
    <property type="entry name" value="Glutamate--tRNA ligase"/>
    <property type="match status" value="1"/>
</dbReference>
<dbReference type="KEGG" id="hni:W911_11215"/>
<dbReference type="GO" id="GO:0006424">
    <property type="term" value="P:glutamyl-tRNA aminoacylation"/>
    <property type="evidence" value="ECO:0007669"/>
    <property type="project" value="UniProtKB-UniRule"/>
</dbReference>
<evidence type="ECO:0000256" key="10">
    <source>
        <dbReference type="HAMAP-Rule" id="MF_00022"/>
    </source>
</evidence>
<dbReference type="OrthoDB" id="9807503at2"/>
<dbReference type="PRINTS" id="PR00987">
    <property type="entry name" value="TRNASYNTHGLU"/>
</dbReference>
<dbReference type="InterPro" id="IPR004527">
    <property type="entry name" value="Glu-tRNA-ligase_bac/mito"/>
</dbReference>
<dbReference type="HOGENOM" id="CLU_015768_6_3_5"/>
<dbReference type="PROSITE" id="PS00178">
    <property type="entry name" value="AA_TRNA_LIGASE_I"/>
    <property type="match status" value="1"/>
</dbReference>
<dbReference type="InterPro" id="IPR045462">
    <property type="entry name" value="aa-tRNA-synth_I_cd-bd"/>
</dbReference>
<keyword evidence="8 10" id="KW-0648">Protein biosynthesis</keyword>
<name>V5SI85_9HYPH</name>
<dbReference type="SUPFAM" id="SSF48163">
    <property type="entry name" value="An anticodon-binding domain of class I aminoacyl-tRNA synthetases"/>
    <property type="match status" value="1"/>
</dbReference>
<dbReference type="InterPro" id="IPR020751">
    <property type="entry name" value="aa-tRNA-synth_I_codon-bd_sub2"/>
</dbReference>
<comment type="caution">
    <text evidence="10">Lacks conserved residue(s) required for the propagation of feature annotation.</text>
</comment>
<evidence type="ECO:0000256" key="2">
    <source>
        <dbReference type="ARBA" id="ARBA00007894"/>
    </source>
</evidence>
<dbReference type="GO" id="GO:0004818">
    <property type="term" value="F:glutamate-tRNA ligase activity"/>
    <property type="evidence" value="ECO:0007669"/>
    <property type="project" value="UniProtKB-UniRule"/>
</dbReference>
<keyword evidence="4 10" id="KW-0963">Cytoplasm</keyword>
<evidence type="ECO:0000256" key="4">
    <source>
        <dbReference type="ARBA" id="ARBA00022490"/>
    </source>
</evidence>
<evidence type="ECO:0000259" key="12">
    <source>
        <dbReference type="Pfam" id="PF00749"/>
    </source>
</evidence>
<evidence type="ECO:0000313" key="14">
    <source>
        <dbReference type="EMBL" id="AHB50212.1"/>
    </source>
</evidence>
<sequence>MTETSSSPARAPVVRFAPSPTGYLHIGGARTALFNWLYAKAKGGTFLLRIEDTDRERNNPAAVAAILDGLRWLELDWDGEPVSQFSQADRHREVAEALLAQGAAYRCYLTPEELDQMRKAAEAEKRPFTVQSPWRDRDPADAPEGQPFAVRLKAPREGETVIEDRVQGRVVFQNKELDDLIILRSDGNPTYNLAVVVDDHDMGVTHVIRGVDHLTNAARQTQIYRGMGWDVPVWAHVPLIHGSDGAKLSKRHGAQGVEEYRAMGYLPAALRNYLVRLGWSHGDDEIMSTEDLVRWFDIDDTNKSPARFDFKKLDDLNGHYVRGAEEAELLARAKDLLPHLDFASLRALPVDPKAPPRADVALAREVEALIPSAATGADLAQRFDAVGWDKLASALPAIRERAKTIADLLAQALFLIAERPLSLDDKAKKLLDADGQANLKALLPRLEAASEWSAASLEALVRSYAEETGAKLGKVAQPLRSALTGRTVSPPVFDVMSVLGRDETLGRLSEQIR</sequence>
<feature type="region of interest" description="Disordered" evidence="11">
    <location>
        <begin position="125"/>
        <end position="145"/>
    </location>
</feature>
<dbReference type="InterPro" id="IPR008925">
    <property type="entry name" value="aa_tRNA-synth_I_cd-bd_sf"/>
</dbReference>
<evidence type="ECO:0000256" key="1">
    <source>
        <dbReference type="ARBA" id="ARBA00004496"/>
    </source>
</evidence>
<dbReference type="InterPro" id="IPR001412">
    <property type="entry name" value="aa-tRNA-synth_I_CS"/>
</dbReference>
<feature type="binding site" evidence="10">
    <location>
        <position position="250"/>
    </location>
    <ligand>
        <name>ATP</name>
        <dbReference type="ChEBI" id="CHEBI:30616"/>
    </ligand>
</feature>
<protein>
    <recommendedName>
        <fullName evidence="10">Glutamate--tRNA ligase</fullName>
        <ecNumber evidence="10">6.1.1.17</ecNumber>
    </recommendedName>
    <alternativeName>
        <fullName evidence="10">Glutamyl-tRNA synthetase</fullName>
        <shortName evidence="10">GluRS</shortName>
    </alternativeName>
</protein>
<evidence type="ECO:0000256" key="11">
    <source>
        <dbReference type="SAM" id="MobiDB-lite"/>
    </source>
</evidence>